<keyword evidence="2" id="KW-0233">DNA recombination</keyword>
<keyword evidence="1" id="KW-0436">Ligase</keyword>
<dbReference type="InterPro" id="IPR012310">
    <property type="entry name" value="DNA_ligase_ATP-dep_cent"/>
</dbReference>
<dbReference type="GO" id="GO:0005524">
    <property type="term" value="F:ATP binding"/>
    <property type="evidence" value="ECO:0007669"/>
    <property type="project" value="InterPro"/>
</dbReference>
<dbReference type="GO" id="GO:0006297">
    <property type="term" value="P:nucleotide-excision repair, DNA gap filling"/>
    <property type="evidence" value="ECO:0007669"/>
    <property type="project" value="TreeGrafter"/>
</dbReference>
<dbReference type="Pfam" id="PF16589">
    <property type="entry name" value="BRCT_2"/>
    <property type="match status" value="1"/>
</dbReference>
<sequence length="465" mass="52634">MVKDLSSEWVAANRGYEWLKLKPDYVNEVEVDAIIIGATYGTGKRGGRLAQYLLGIPRGKGHSDYLLTFCRVGTGLSEAEQQQIHDILQENLSDEMPAMYRATGHRDETPHVWVSDPEKSIVLEVIGDVRTIATTIYATGRSLRFPRVKRMRGDKGIHDLTTLEEVLEQKTEEIIAKRKQKEAAAAKRKGKKISVPKEFLPSCNEKGPGLEPQSSMFSRFLFFQITAGEGETSKEEMESAIRAHGGKVTQNFVSNAGERELICFADHLNWKVKNVILPKVDTLYTSAWVFQCIREGRLVACDRPKYYFKNRLLVDADHDDYGDSFTEEIDTEDLKMLLLGMEEPGKEDPIHPELMHILVELQESWERQEEEEEEQAASPAGVAGGAVKQKEEREEKTEVTVKAERVERAEDNGNRKRKVVKEEELSVQKRVRAERDGAKKEEGEAAEGQVDETVEDLDAFIDGFF</sequence>
<feature type="region of interest" description="Disordered" evidence="4">
    <location>
        <begin position="365"/>
        <end position="451"/>
    </location>
</feature>
<protein>
    <recommendedName>
        <fullName evidence="8">DNA ligase 4</fullName>
    </recommendedName>
</protein>
<evidence type="ECO:0000259" key="5">
    <source>
        <dbReference type="PROSITE" id="PS50160"/>
    </source>
</evidence>
<evidence type="ECO:0000256" key="3">
    <source>
        <dbReference type="SAM" id="Coils"/>
    </source>
</evidence>
<evidence type="ECO:0000259" key="6">
    <source>
        <dbReference type="PROSITE" id="PS50172"/>
    </source>
</evidence>
<feature type="coiled-coil region" evidence="3">
    <location>
        <begin position="160"/>
        <end position="187"/>
    </location>
</feature>
<feature type="domain" description="ATP-dependent DNA ligase family profile" evidence="5">
    <location>
        <begin position="1"/>
        <end position="58"/>
    </location>
</feature>
<dbReference type="InterPro" id="IPR036420">
    <property type="entry name" value="BRCT_dom_sf"/>
</dbReference>
<organism evidence="7">
    <name type="scientific">Chloropicon laureae</name>
    <dbReference type="NCBI Taxonomy" id="464258"/>
    <lineage>
        <taxon>Eukaryota</taxon>
        <taxon>Viridiplantae</taxon>
        <taxon>Chlorophyta</taxon>
        <taxon>Chloropicophyceae</taxon>
        <taxon>Chloropicales</taxon>
        <taxon>Chloropicaceae</taxon>
        <taxon>Chloropicon</taxon>
    </lineage>
</organism>
<evidence type="ECO:0000256" key="1">
    <source>
        <dbReference type="ARBA" id="ARBA00022598"/>
    </source>
</evidence>
<keyword evidence="3" id="KW-0175">Coiled coil</keyword>
<dbReference type="InterPro" id="IPR029710">
    <property type="entry name" value="LIG4"/>
</dbReference>
<name>A0A7S2Z3X0_9CHLO</name>
<dbReference type="SUPFAM" id="SSF50249">
    <property type="entry name" value="Nucleic acid-binding proteins"/>
    <property type="match status" value="1"/>
</dbReference>
<dbReference type="AlphaFoldDB" id="A0A7S2Z3X0"/>
<dbReference type="PANTHER" id="PTHR45997">
    <property type="entry name" value="DNA LIGASE 4"/>
    <property type="match status" value="1"/>
</dbReference>
<evidence type="ECO:0000313" key="7">
    <source>
        <dbReference type="EMBL" id="CAE0020568.1"/>
    </source>
</evidence>
<dbReference type="EMBL" id="HBHU01007787">
    <property type="protein sequence ID" value="CAE0020568.1"/>
    <property type="molecule type" value="Transcribed_RNA"/>
</dbReference>
<dbReference type="InterPro" id="IPR001357">
    <property type="entry name" value="BRCT_dom"/>
</dbReference>
<dbReference type="GO" id="GO:0003910">
    <property type="term" value="F:DNA ligase (ATP) activity"/>
    <property type="evidence" value="ECO:0007669"/>
    <property type="project" value="InterPro"/>
</dbReference>
<gene>
    <name evidence="7" type="ORF">CLAU1311_LOCUS5043</name>
</gene>
<reference evidence="7" key="1">
    <citation type="submission" date="2021-01" db="EMBL/GenBank/DDBJ databases">
        <authorList>
            <person name="Corre E."/>
            <person name="Pelletier E."/>
            <person name="Niang G."/>
            <person name="Scheremetjew M."/>
            <person name="Finn R."/>
            <person name="Kale V."/>
            <person name="Holt S."/>
            <person name="Cochrane G."/>
            <person name="Meng A."/>
            <person name="Brown T."/>
            <person name="Cohen L."/>
        </authorList>
    </citation>
    <scope>NUCLEOTIDE SEQUENCE</scope>
    <source>
        <strain evidence="7">RCC856</strain>
    </source>
</reference>
<dbReference type="GO" id="GO:0032807">
    <property type="term" value="C:DNA ligase IV complex"/>
    <property type="evidence" value="ECO:0007669"/>
    <property type="project" value="TreeGrafter"/>
</dbReference>
<evidence type="ECO:0008006" key="8">
    <source>
        <dbReference type="Google" id="ProtNLM"/>
    </source>
</evidence>
<dbReference type="Gene3D" id="2.40.50.140">
    <property type="entry name" value="Nucleic acid-binding proteins"/>
    <property type="match status" value="1"/>
</dbReference>
<dbReference type="PROSITE" id="PS50160">
    <property type="entry name" value="DNA_LIGASE_A3"/>
    <property type="match status" value="1"/>
</dbReference>
<dbReference type="PROSITE" id="PS50172">
    <property type="entry name" value="BRCT"/>
    <property type="match status" value="1"/>
</dbReference>
<dbReference type="PANTHER" id="PTHR45997:SF1">
    <property type="entry name" value="DNA LIGASE 4"/>
    <property type="match status" value="1"/>
</dbReference>
<dbReference type="GO" id="GO:0006310">
    <property type="term" value="P:DNA recombination"/>
    <property type="evidence" value="ECO:0007669"/>
    <property type="project" value="UniProtKB-KW"/>
</dbReference>
<dbReference type="InterPro" id="IPR012309">
    <property type="entry name" value="DNA_ligase_ATP-dep_C"/>
</dbReference>
<feature type="compositionally biased region" description="Basic and acidic residues" evidence="4">
    <location>
        <begin position="388"/>
        <end position="443"/>
    </location>
</feature>
<dbReference type="Gene3D" id="3.40.50.10190">
    <property type="entry name" value="BRCT domain"/>
    <property type="match status" value="1"/>
</dbReference>
<dbReference type="Pfam" id="PF04679">
    <property type="entry name" value="DNA_ligase_A_C"/>
    <property type="match status" value="1"/>
</dbReference>
<accession>A0A7S2Z3X0</accession>
<evidence type="ECO:0000256" key="2">
    <source>
        <dbReference type="ARBA" id="ARBA00023172"/>
    </source>
</evidence>
<dbReference type="SUPFAM" id="SSF52113">
    <property type="entry name" value="BRCT domain"/>
    <property type="match status" value="1"/>
</dbReference>
<dbReference type="InterPro" id="IPR012340">
    <property type="entry name" value="NA-bd_OB-fold"/>
</dbReference>
<dbReference type="GO" id="GO:0006303">
    <property type="term" value="P:double-strand break repair via nonhomologous end joining"/>
    <property type="evidence" value="ECO:0007669"/>
    <property type="project" value="TreeGrafter"/>
</dbReference>
<dbReference type="GO" id="GO:0003677">
    <property type="term" value="F:DNA binding"/>
    <property type="evidence" value="ECO:0007669"/>
    <property type="project" value="InterPro"/>
</dbReference>
<evidence type="ECO:0000256" key="4">
    <source>
        <dbReference type="SAM" id="MobiDB-lite"/>
    </source>
</evidence>
<proteinExistence type="predicted"/>
<feature type="domain" description="BRCT" evidence="6">
    <location>
        <begin position="212"/>
        <end position="299"/>
    </location>
</feature>